<feature type="domain" description="ABC1 atypical kinase-like" evidence="1">
    <location>
        <begin position="92"/>
        <end position="287"/>
    </location>
</feature>
<dbReference type="InterPro" id="IPR011009">
    <property type="entry name" value="Kinase-like_dom_sf"/>
</dbReference>
<proteinExistence type="predicted"/>
<accession>A0AAD3RRX1</accession>
<dbReference type="SUPFAM" id="SSF56112">
    <property type="entry name" value="Protein kinase-like (PK-like)"/>
    <property type="match status" value="1"/>
</dbReference>
<dbReference type="Proteomes" id="UP001234787">
    <property type="component" value="Unassembled WGS sequence"/>
</dbReference>
<dbReference type="InterPro" id="IPR051130">
    <property type="entry name" value="Mito_struct-func_regulator"/>
</dbReference>
<organism evidence="2 3">
    <name type="scientific">Cryptomeria japonica</name>
    <name type="common">Japanese cedar</name>
    <name type="synonym">Cupressus japonica</name>
    <dbReference type="NCBI Taxonomy" id="3369"/>
    <lineage>
        <taxon>Eukaryota</taxon>
        <taxon>Viridiplantae</taxon>
        <taxon>Streptophyta</taxon>
        <taxon>Embryophyta</taxon>
        <taxon>Tracheophyta</taxon>
        <taxon>Spermatophyta</taxon>
        <taxon>Pinopsida</taxon>
        <taxon>Pinidae</taxon>
        <taxon>Conifers II</taxon>
        <taxon>Cupressales</taxon>
        <taxon>Cupressaceae</taxon>
        <taxon>Cryptomeria</taxon>
    </lineage>
</organism>
<evidence type="ECO:0000259" key="1">
    <source>
        <dbReference type="Pfam" id="PF03109"/>
    </source>
</evidence>
<sequence length="287" mass="33087">MSGIQKILVLLDLVEHLLPQAALRLIYKFSLRGCEDCSDYSLKAWSACHKRSAERLLDLCCKNGGIFIKVGQHIAALQYLVPLEYVETLSVLHNKAPRTQFEAIRHVIREDLKAELEEIFEEFEIEPVGAASFAQVHRAKLKTTGQLVAVKVQHPQVLKHSYVDMTTMDVLVRVVAKLFPNFSFLWLAESTKKNIPLELDFRHEGRNADKTRRLLEHFDWLKVPRIHWEFSSSRILLMDYEEGGMINDTAYIEKSGIDKQQLTRRLGSLYCEMIFRHGHVHCDPHPG</sequence>
<dbReference type="GO" id="GO:0055088">
    <property type="term" value="P:lipid homeostasis"/>
    <property type="evidence" value="ECO:0007669"/>
    <property type="project" value="TreeGrafter"/>
</dbReference>
<name>A0AAD3RRX1_CRYJA</name>
<keyword evidence="3" id="KW-1185">Reference proteome</keyword>
<dbReference type="AlphaFoldDB" id="A0AAD3RRX1"/>
<reference evidence="2" key="1">
    <citation type="submission" date="2022-12" db="EMBL/GenBank/DDBJ databases">
        <title>Chromosome-Level Genome Assembly of Japanese Cedar (Cryptomeriajaponica D. Don).</title>
        <authorList>
            <person name="Fujino T."/>
            <person name="Yamaguchi K."/>
            <person name="Yokoyama T."/>
            <person name="Hamanaka T."/>
            <person name="Harazono Y."/>
            <person name="Kamada H."/>
            <person name="Kobayashi W."/>
            <person name="Ujino-Ihara T."/>
            <person name="Uchiyama K."/>
            <person name="Matsumoto A."/>
            <person name="Izuno A."/>
            <person name="Tsumura Y."/>
            <person name="Toyoda A."/>
            <person name="Shigenobu S."/>
            <person name="Moriguchi Y."/>
            <person name="Ueno S."/>
            <person name="Kasahara M."/>
        </authorList>
    </citation>
    <scope>NUCLEOTIDE SEQUENCE</scope>
</reference>
<protein>
    <recommendedName>
        <fullName evidence="1">ABC1 atypical kinase-like domain-containing protein</fullName>
    </recommendedName>
</protein>
<dbReference type="PANTHER" id="PTHR43173:SF19">
    <property type="entry name" value="AARF DOMAIN-CONTAINING PROTEIN KINASE 1"/>
    <property type="match status" value="1"/>
</dbReference>
<dbReference type="InterPro" id="IPR004147">
    <property type="entry name" value="ABC1_dom"/>
</dbReference>
<dbReference type="GO" id="GO:0007005">
    <property type="term" value="P:mitochondrion organization"/>
    <property type="evidence" value="ECO:0007669"/>
    <property type="project" value="TreeGrafter"/>
</dbReference>
<dbReference type="Pfam" id="PF03109">
    <property type="entry name" value="ABC1"/>
    <property type="match status" value="1"/>
</dbReference>
<dbReference type="GO" id="GO:0005743">
    <property type="term" value="C:mitochondrial inner membrane"/>
    <property type="evidence" value="ECO:0007669"/>
    <property type="project" value="TreeGrafter"/>
</dbReference>
<evidence type="ECO:0000313" key="2">
    <source>
        <dbReference type="EMBL" id="GLJ59455.1"/>
    </source>
</evidence>
<comment type="caution">
    <text evidence="2">The sequence shown here is derived from an EMBL/GenBank/DDBJ whole genome shotgun (WGS) entry which is preliminary data.</text>
</comment>
<dbReference type="PANTHER" id="PTHR43173">
    <property type="entry name" value="ABC1 FAMILY PROTEIN"/>
    <property type="match status" value="1"/>
</dbReference>
<dbReference type="EMBL" id="BSEH01000946">
    <property type="protein sequence ID" value="GLJ59455.1"/>
    <property type="molecule type" value="Genomic_DNA"/>
</dbReference>
<evidence type="ECO:0000313" key="3">
    <source>
        <dbReference type="Proteomes" id="UP001234787"/>
    </source>
</evidence>
<gene>
    <name evidence="2" type="ORF">SUGI_1509270</name>
</gene>